<sequence>MIKKYIKQDSKKSKGIDKPFTQLFLLCILIIMVVFISINSPFFFTWNNIRNILDHCSLKLILAIGMTFVIATGGIDLSIGSMVAIIGIVMGLLLKNNFSIELSIGLGILTGAILGIINGMIISLFKIAPFIVTIGTMSLYRGLALVITEGTPIYGFPLEFTYFGKGDFGKINPPIILSIALIVLSLFLLKYTKWGQYTLALGGNEESLRRVGVYVKFYKTTVYMFSGLTAALASLIMTSRLNAAEPNAGFMLETDIIAAVILGGTSMKGGKASIGGTIIACILLSVMRNGLTILSISSYYQQLFIGLIIIISVTVSEIRQRRQVQI</sequence>
<feature type="transmembrane region" description="Helical" evidence="6">
    <location>
        <begin position="217"/>
        <end position="236"/>
    </location>
</feature>
<feature type="transmembrane region" description="Helical" evidence="6">
    <location>
        <begin position="105"/>
        <end position="132"/>
    </location>
</feature>
<protein>
    <submittedName>
        <fullName evidence="7">Monosaccharide ABC transporter membrane protein, CUT2 family</fullName>
    </submittedName>
</protein>
<evidence type="ECO:0000256" key="2">
    <source>
        <dbReference type="ARBA" id="ARBA00022475"/>
    </source>
</evidence>
<dbReference type="RefSeq" id="WP_079495667.1">
    <property type="nucleotide sequence ID" value="NZ_FUZT01000020.1"/>
</dbReference>
<dbReference type="Proteomes" id="UP000190285">
    <property type="component" value="Unassembled WGS sequence"/>
</dbReference>
<evidence type="ECO:0000256" key="4">
    <source>
        <dbReference type="ARBA" id="ARBA00022989"/>
    </source>
</evidence>
<dbReference type="CDD" id="cd06579">
    <property type="entry name" value="TM_PBP1_transp_AraH_like"/>
    <property type="match status" value="1"/>
</dbReference>
<comment type="subcellular location">
    <subcellularLocation>
        <location evidence="1">Cell membrane</location>
        <topology evidence="1">Multi-pass membrane protein</topology>
    </subcellularLocation>
</comment>
<dbReference type="STRING" id="36842.SAMN02194393_05073"/>
<dbReference type="EMBL" id="FUZT01000020">
    <property type="protein sequence ID" value="SKC89777.1"/>
    <property type="molecule type" value="Genomic_DNA"/>
</dbReference>
<accession>A0A1T5MNH6</accession>
<dbReference type="AlphaFoldDB" id="A0A1T5MNH6"/>
<dbReference type="InterPro" id="IPR001851">
    <property type="entry name" value="ABC_transp_permease"/>
</dbReference>
<gene>
    <name evidence="7" type="ORF">SAMN02194393_05073</name>
</gene>
<feature type="transmembrane region" description="Helical" evidence="6">
    <location>
        <begin position="299"/>
        <end position="318"/>
    </location>
</feature>
<proteinExistence type="predicted"/>
<dbReference type="GO" id="GO:0022857">
    <property type="term" value="F:transmembrane transporter activity"/>
    <property type="evidence" value="ECO:0007669"/>
    <property type="project" value="InterPro"/>
</dbReference>
<evidence type="ECO:0000256" key="3">
    <source>
        <dbReference type="ARBA" id="ARBA00022692"/>
    </source>
</evidence>
<evidence type="ECO:0000256" key="1">
    <source>
        <dbReference type="ARBA" id="ARBA00004651"/>
    </source>
</evidence>
<dbReference type="GO" id="GO:0005886">
    <property type="term" value="C:plasma membrane"/>
    <property type="evidence" value="ECO:0007669"/>
    <property type="project" value="UniProtKB-SubCell"/>
</dbReference>
<evidence type="ECO:0000313" key="8">
    <source>
        <dbReference type="Proteomes" id="UP000190285"/>
    </source>
</evidence>
<feature type="transmembrane region" description="Helical" evidence="6">
    <location>
        <begin position="60"/>
        <end position="93"/>
    </location>
</feature>
<evidence type="ECO:0000313" key="7">
    <source>
        <dbReference type="EMBL" id="SKC89777.1"/>
    </source>
</evidence>
<name>A0A1T5MNH6_9FIRM</name>
<keyword evidence="8" id="KW-1185">Reference proteome</keyword>
<feature type="transmembrane region" description="Helical" evidence="6">
    <location>
        <begin position="20"/>
        <end position="40"/>
    </location>
</feature>
<dbReference type="OrthoDB" id="9815820at2"/>
<keyword evidence="5 6" id="KW-0472">Membrane</keyword>
<organism evidence="7 8">
    <name type="scientific">Maledivibacter halophilus</name>
    <dbReference type="NCBI Taxonomy" id="36842"/>
    <lineage>
        <taxon>Bacteria</taxon>
        <taxon>Bacillati</taxon>
        <taxon>Bacillota</taxon>
        <taxon>Clostridia</taxon>
        <taxon>Peptostreptococcales</taxon>
        <taxon>Caminicellaceae</taxon>
        <taxon>Maledivibacter</taxon>
    </lineage>
</organism>
<dbReference type="Pfam" id="PF02653">
    <property type="entry name" value="BPD_transp_2"/>
    <property type="match status" value="1"/>
</dbReference>
<keyword evidence="4 6" id="KW-1133">Transmembrane helix</keyword>
<evidence type="ECO:0000256" key="6">
    <source>
        <dbReference type="SAM" id="Phobius"/>
    </source>
</evidence>
<dbReference type="PANTHER" id="PTHR32196">
    <property type="entry name" value="ABC TRANSPORTER PERMEASE PROTEIN YPHD-RELATED-RELATED"/>
    <property type="match status" value="1"/>
</dbReference>
<dbReference type="PANTHER" id="PTHR32196:SF72">
    <property type="entry name" value="RIBOSE IMPORT PERMEASE PROTEIN RBSC"/>
    <property type="match status" value="1"/>
</dbReference>
<evidence type="ECO:0000256" key="5">
    <source>
        <dbReference type="ARBA" id="ARBA00023136"/>
    </source>
</evidence>
<keyword evidence="3 6" id="KW-0812">Transmembrane</keyword>
<feature type="transmembrane region" description="Helical" evidence="6">
    <location>
        <begin position="171"/>
        <end position="189"/>
    </location>
</feature>
<keyword evidence="2" id="KW-1003">Cell membrane</keyword>
<reference evidence="7 8" key="1">
    <citation type="submission" date="2017-02" db="EMBL/GenBank/DDBJ databases">
        <authorList>
            <person name="Peterson S.W."/>
        </authorList>
    </citation>
    <scope>NUCLEOTIDE SEQUENCE [LARGE SCALE GENOMIC DNA]</scope>
    <source>
        <strain evidence="7 8">M1</strain>
    </source>
</reference>